<reference evidence="3" key="1">
    <citation type="submission" date="2016-10" db="EMBL/GenBank/DDBJ databases">
        <authorList>
            <person name="Varghese N."/>
            <person name="Submissions S."/>
        </authorList>
    </citation>
    <scope>NUCLEOTIDE SEQUENCE [LARGE SCALE GENOMIC DNA]</scope>
    <source>
        <strain evidence="3">CGMCC 1.10369</strain>
    </source>
</reference>
<keyword evidence="1" id="KW-1133">Transmembrane helix</keyword>
<feature type="transmembrane region" description="Helical" evidence="1">
    <location>
        <begin position="82"/>
        <end position="100"/>
    </location>
</feature>
<keyword evidence="1" id="KW-0472">Membrane</keyword>
<organism evidence="2 3">
    <name type="scientific">Alkalicoccus daliensis</name>
    <dbReference type="NCBI Taxonomy" id="745820"/>
    <lineage>
        <taxon>Bacteria</taxon>
        <taxon>Bacillati</taxon>
        <taxon>Bacillota</taxon>
        <taxon>Bacilli</taxon>
        <taxon>Bacillales</taxon>
        <taxon>Bacillaceae</taxon>
        <taxon>Alkalicoccus</taxon>
    </lineage>
</organism>
<keyword evidence="3" id="KW-1185">Reference proteome</keyword>
<feature type="transmembrane region" description="Helical" evidence="1">
    <location>
        <begin position="139"/>
        <end position="163"/>
    </location>
</feature>
<dbReference type="PANTHER" id="PTHR33802">
    <property type="entry name" value="SI:CH211-161H7.5-RELATED"/>
    <property type="match status" value="1"/>
</dbReference>
<dbReference type="Gene3D" id="1.20.1260.100">
    <property type="entry name" value="TspO/MBR protein"/>
    <property type="match status" value="1"/>
</dbReference>
<feature type="transmembrane region" description="Helical" evidence="1">
    <location>
        <begin position="47"/>
        <end position="70"/>
    </location>
</feature>
<evidence type="ECO:0000256" key="1">
    <source>
        <dbReference type="SAM" id="Phobius"/>
    </source>
</evidence>
<accession>A0A1H0DXW6</accession>
<gene>
    <name evidence="2" type="ORF">SAMN04488053_103127</name>
</gene>
<evidence type="ECO:0000313" key="2">
    <source>
        <dbReference type="EMBL" id="SDN74949.1"/>
    </source>
</evidence>
<dbReference type="InterPro" id="IPR038330">
    <property type="entry name" value="TspO/MBR-related_sf"/>
</dbReference>
<proteinExistence type="predicted"/>
<dbReference type="EMBL" id="FNIL01000003">
    <property type="protein sequence ID" value="SDN74949.1"/>
    <property type="molecule type" value="Genomic_DNA"/>
</dbReference>
<protein>
    <submittedName>
        <fullName evidence="2">TspO and MBR related proteins</fullName>
    </submittedName>
</protein>
<dbReference type="AlphaFoldDB" id="A0A1H0DXW6"/>
<feature type="transmembrane region" description="Helical" evidence="1">
    <location>
        <begin position="219"/>
        <end position="242"/>
    </location>
</feature>
<feature type="transmembrane region" description="Helical" evidence="1">
    <location>
        <begin position="7"/>
        <end position="27"/>
    </location>
</feature>
<evidence type="ECO:0000313" key="3">
    <source>
        <dbReference type="Proteomes" id="UP000198778"/>
    </source>
</evidence>
<dbReference type="OrthoDB" id="5189031at2"/>
<name>A0A1H0DXW6_9BACI</name>
<dbReference type="PANTHER" id="PTHR33802:SF1">
    <property type="entry name" value="XK-RELATED PROTEIN"/>
    <property type="match status" value="1"/>
</dbReference>
<dbReference type="Proteomes" id="UP000198778">
    <property type="component" value="Unassembled WGS sequence"/>
</dbReference>
<keyword evidence="1" id="KW-0812">Transmembrane</keyword>
<feature type="transmembrane region" description="Helical" evidence="1">
    <location>
        <begin position="198"/>
        <end position="213"/>
    </location>
</feature>
<sequence>MNRKFPVINLVVLVIIVGMNALANILPLNNMTTGELSQEVNVLFTPAGYVFSIWSLIYITLGIWVIRSLFTSHAGDIKAVDNIGWLFVWNGIFNVSWLLLFHYEFFPWTMLPMAALLLSIILIYRQILQAGKVSVWTKLPFAIYMGWVSVAFIVNIGILFNTFGFEDGFIISNELWTVIIIPAGGIIAAIIAEKYKDIIYSSVFVWAFIGIYVERAEEVQFIAVTAAVTAALLLLYNIIFLVRKKYILKLDG</sequence>
<feature type="transmembrane region" description="Helical" evidence="1">
    <location>
        <begin position="175"/>
        <end position="191"/>
    </location>
</feature>
<dbReference type="RefSeq" id="WP_090842061.1">
    <property type="nucleotide sequence ID" value="NZ_FNIL01000003.1"/>
</dbReference>
<feature type="transmembrane region" description="Helical" evidence="1">
    <location>
        <begin position="106"/>
        <end position="127"/>
    </location>
</feature>
<dbReference type="STRING" id="745820.SAMN04488053_103127"/>